<name>A0A482WYZ2_LAOST</name>
<dbReference type="InParanoid" id="A0A482WYZ2"/>
<dbReference type="Pfam" id="PF01569">
    <property type="entry name" value="PAP2"/>
    <property type="match status" value="1"/>
</dbReference>
<evidence type="ECO:0000259" key="10">
    <source>
        <dbReference type="SMART" id="SM00014"/>
    </source>
</evidence>
<evidence type="ECO:0000256" key="1">
    <source>
        <dbReference type="ARBA" id="ARBA00004477"/>
    </source>
</evidence>
<evidence type="ECO:0000313" key="12">
    <source>
        <dbReference type="Proteomes" id="UP000291343"/>
    </source>
</evidence>
<keyword evidence="5 9" id="KW-1133">Transmembrane helix</keyword>
<feature type="transmembrane region" description="Helical" evidence="9">
    <location>
        <begin position="159"/>
        <end position="180"/>
    </location>
</feature>
<evidence type="ECO:0000256" key="6">
    <source>
        <dbReference type="ARBA" id="ARBA00023136"/>
    </source>
</evidence>
<comment type="caution">
    <text evidence="11">The sequence shown here is derived from an EMBL/GenBank/DDBJ whole genome shotgun (WGS) entry which is preliminary data.</text>
</comment>
<evidence type="ECO:0000256" key="2">
    <source>
        <dbReference type="ARBA" id="ARBA00022692"/>
    </source>
</evidence>
<sequence>MFSIVNYLRDPRLVLGVQRYFGVQSKSSLKKDDDCVSNSLKNDDCPRTSENGSIRSAKKHQKQDTSLNSNSHNDEGDYIITNLFWYYLFVFGTELGDEIFYATFIPFWFWNVDGAVGRRVVMVWTIIMYIGQGIKDIVCWPRPASPPVHRLQKKWVQEYGMPSTHAMVGISIPFSVVLYTMNRYQYPLHLGLVIAVVWCSVMCVSRIYLGMHSVLDIVAGLLLALILMVTLVPAIDSLDRSLVISQWSPAALFLVSILMIAVYPQGSKDAWTPTKGDTTVVVSVCLGVMLGSWTNFQLGQMSEPKTPPPYNVIWPSYEMIGVGALRTTLGLCGVVATRALCKSVSYALTRSIFRWKGVEPSDDTHSKAISIERTLDIYYKFFTYCLIGFNIVFLLPVAFRVLSIERPTFYTEL</sequence>
<feature type="transmembrane region" description="Helical" evidence="9">
    <location>
        <begin position="84"/>
        <end position="109"/>
    </location>
</feature>
<reference evidence="11 12" key="1">
    <citation type="journal article" date="2017" name="Gigascience">
        <title>Genome sequence of the small brown planthopper, Laodelphax striatellus.</title>
        <authorList>
            <person name="Zhu J."/>
            <person name="Jiang F."/>
            <person name="Wang X."/>
            <person name="Yang P."/>
            <person name="Bao Y."/>
            <person name="Zhao W."/>
            <person name="Wang W."/>
            <person name="Lu H."/>
            <person name="Wang Q."/>
            <person name="Cui N."/>
            <person name="Li J."/>
            <person name="Chen X."/>
            <person name="Luo L."/>
            <person name="Yu J."/>
            <person name="Kang L."/>
            <person name="Cui F."/>
        </authorList>
    </citation>
    <scope>NUCLEOTIDE SEQUENCE [LARGE SCALE GENOMIC DNA]</scope>
    <source>
        <strain evidence="11">Lst14</strain>
    </source>
</reference>
<dbReference type="EMBL" id="QKKF02021816">
    <property type="protein sequence ID" value="RZF38744.1"/>
    <property type="molecule type" value="Genomic_DNA"/>
</dbReference>
<keyword evidence="3" id="KW-0378">Hydrolase</keyword>
<feature type="region of interest" description="Disordered" evidence="8">
    <location>
        <begin position="29"/>
        <end position="69"/>
    </location>
</feature>
<comment type="similarity">
    <text evidence="7">Belongs to the type 2 lipid phosphate phosphatase family.</text>
</comment>
<evidence type="ECO:0000256" key="4">
    <source>
        <dbReference type="ARBA" id="ARBA00022824"/>
    </source>
</evidence>
<dbReference type="GO" id="GO:0042392">
    <property type="term" value="F:sphingosine-1-phosphate phosphatase activity"/>
    <property type="evidence" value="ECO:0007669"/>
    <property type="project" value="TreeGrafter"/>
</dbReference>
<evidence type="ECO:0000256" key="3">
    <source>
        <dbReference type="ARBA" id="ARBA00022801"/>
    </source>
</evidence>
<gene>
    <name evidence="11" type="ORF">LSTR_LSTR014298</name>
</gene>
<comment type="subcellular location">
    <subcellularLocation>
        <location evidence="1">Endoplasmic reticulum membrane</location>
        <topology evidence="1">Multi-pass membrane protein</topology>
    </subcellularLocation>
</comment>
<feature type="transmembrane region" description="Helical" evidence="9">
    <location>
        <begin position="377"/>
        <end position="399"/>
    </location>
</feature>
<dbReference type="Proteomes" id="UP000291343">
    <property type="component" value="Unassembled WGS sequence"/>
</dbReference>
<dbReference type="SMR" id="A0A482WYZ2"/>
<evidence type="ECO:0000256" key="8">
    <source>
        <dbReference type="SAM" id="MobiDB-lite"/>
    </source>
</evidence>
<feature type="transmembrane region" description="Helical" evidence="9">
    <location>
        <begin position="278"/>
        <end position="299"/>
    </location>
</feature>
<organism evidence="11 12">
    <name type="scientific">Laodelphax striatellus</name>
    <name type="common">Small brown planthopper</name>
    <name type="synonym">Delphax striatella</name>
    <dbReference type="NCBI Taxonomy" id="195883"/>
    <lineage>
        <taxon>Eukaryota</taxon>
        <taxon>Metazoa</taxon>
        <taxon>Ecdysozoa</taxon>
        <taxon>Arthropoda</taxon>
        <taxon>Hexapoda</taxon>
        <taxon>Insecta</taxon>
        <taxon>Pterygota</taxon>
        <taxon>Neoptera</taxon>
        <taxon>Paraneoptera</taxon>
        <taxon>Hemiptera</taxon>
        <taxon>Auchenorrhyncha</taxon>
        <taxon>Fulgoroidea</taxon>
        <taxon>Delphacidae</taxon>
        <taxon>Criomorphinae</taxon>
        <taxon>Laodelphax</taxon>
    </lineage>
</organism>
<dbReference type="AlphaFoldDB" id="A0A482WYZ2"/>
<keyword evidence="6 9" id="KW-0472">Membrane</keyword>
<dbReference type="PANTHER" id="PTHR14969">
    <property type="entry name" value="SPHINGOSINE-1-PHOSPHATE PHOSPHOHYDROLASE"/>
    <property type="match status" value="1"/>
</dbReference>
<dbReference type="SUPFAM" id="SSF48317">
    <property type="entry name" value="Acid phosphatase/Vanadium-dependent haloperoxidase"/>
    <property type="match status" value="1"/>
</dbReference>
<dbReference type="GO" id="GO:0005789">
    <property type="term" value="C:endoplasmic reticulum membrane"/>
    <property type="evidence" value="ECO:0007669"/>
    <property type="project" value="UniProtKB-SubCell"/>
</dbReference>
<feature type="transmembrane region" description="Helical" evidence="9">
    <location>
        <begin position="247"/>
        <end position="266"/>
    </location>
</feature>
<dbReference type="STRING" id="195883.A0A482WYZ2"/>
<accession>A0A482WYZ2</accession>
<protein>
    <recommendedName>
        <fullName evidence="10">Phosphatidic acid phosphatase type 2/haloperoxidase domain-containing protein</fullName>
    </recommendedName>
</protein>
<feature type="transmembrane region" description="Helical" evidence="9">
    <location>
        <begin position="186"/>
        <end position="209"/>
    </location>
</feature>
<feature type="transmembrane region" description="Helical" evidence="9">
    <location>
        <begin position="214"/>
        <end position="235"/>
    </location>
</feature>
<evidence type="ECO:0000256" key="5">
    <source>
        <dbReference type="ARBA" id="ARBA00022989"/>
    </source>
</evidence>
<dbReference type="InterPro" id="IPR036938">
    <property type="entry name" value="PAP2/HPO_sf"/>
</dbReference>
<dbReference type="PANTHER" id="PTHR14969:SF28">
    <property type="entry name" value="DIHYDROSPHINGOSINE 1-PHOSPHATE PHOSPHATASE LCB3-RELATED"/>
    <property type="match status" value="1"/>
</dbReference>
<evidence type="ECO:0000256" key="9">
    <source>
        <dbReference type="SAM" id="Phobius"/>
    </source>
</evidence>
<keyword evidence="12" id="KW-1185">Reference proteome</keyword>
<dbReference type="OrthoDB" id="301434at2759"/>
<dbReference type="InterPro" id="IPR000326">
    <property type="entry name" value="PAP2/HPO"/>
</dbReference>
<evidence type="ECO:0000256" key="7">
    <source>
        <dbReference type="ARBA" id="ARBA00038324"/>
    </source>
</evidence>
<feature type="domain" description="Phosphatidic acid phosphatase type 2/haloperoxidase" evidence="10">
    <location>
        <begin position="118"/>
        <end position="232"/>
    </location>
</feature>
<dbReference type="GO" id="GO:0006670">
    <property type="term" value="P:sphingosine metabolic process"/>
    <property type="evidence" value="ECO:0007669"/>
    <property type="project" value="TreeGrafter"/>
</dbReference>
<dbReference type="Gene3D" id="1.20.144.10">
    <property type="entry name" value="Phosphatidic acid phosphatase type 2/haloperoxidase"/>
    <property type="match status" value="1"/>
</dbReference>
<keyword evidence="4" id="KW-0256">Endoplasmic reticulum</keyword>
<keyword evidence="2 9" id="KW-0812">Transmembrane</keyword>
<dbReference type="CDD" id="cd03388">
    <property type="entry name" value="PAP2_SPPase1"/>
    <property type="match status" value="1"/>
</dbReference>
<dbReference type="SMART" id="SM00014">
    <property type="entry name" value="acidPPc"/>
    <property type="match status" value="1"/>
</dbReference>
<evidence type="ECO:0000313" key="11">
    <source>
        <dbReference type="EMBL" id="RZF38744.1"/>
    </source>
</evidence>
<proteinExistence type="inferred from homology"/>